<feature type="transmembrane region" description="Helical" evidence="2">
    <location>
        <begin position="137"/>
        <end position="155"/>
    </location>
</feature>
<dbReference type="SUPFAM" id="SSF46565">
    <property type="entry name" value="Chaperone J-domain"/>
    <property type="match status" value="1"/>
</dbReference>
<feature type="domain" description="J" evidence="3">
    <location>
        <begin position="3"/>
        <end position="67"/>
    </location>
</feature>
<evidence type="ECO:0000256" key="1">
    <source>
        <dbReference type="SAM" id="MobiDB-lite"/>
    </source>
</evidence>
<dbReference type="SMART" id="SM00271">
    <property type="entry name" value="DnaJ"/>
    <property type="match status" value="1"/>
</dbReference>
<dbReference type="PANTHER" id="PTHR44825">
    <property type="match status" value="1"/>
</dbReference>
<evidence type="ECO:0000256" key="2">
    <source>
        <dbReference type="SAM" id="Phobius"/>
    </source>
</evidence>
<proteinExistence type="predicted"/>
<dbReference type="Proteomes" id="UP000184693">
    <property type="component" value="Unassembled WGS sequence"/>
</dbReference>
<name>A0A1N6KAR3_9BURK</name>
<dbReference type="InterPro" id="IPR001623">
    <property type="entry name" value="DnaJ_domain"/>
</dbReference>
<dbReference type="InterPro" id="IPR036869">
    <property type="entry name" value="J_dom_sf"/>
</dbReference>
<reference evidence="4 5" key="1">
    <citation type="submission" date="2016-11" db="EMBL/GenBank/DDBJ databases">
        <authorList>
            <person name="Jaros S."/>
            <person name="Januszkiewicz K."/>
            <person name="Wedrychowicz H."/>
        </authorList>
    </citation>
    <scope>NUCLEOTIDE SEQUENCE [LARGE SCALE GENOMIC DNA]</scope>
    <source>
        <strain evidence="4 5">GAS86</strain>
    </source>
</reference>
<dbReference type="CDD" id="cd06257">
    <property type="entry name" value="DnaJ"/>
    <property type="match status" value="1"/>
</dbReference>
<evidence type="ECO:0000313" key="5">
    <source>
        <dbReference type="Proteomes" id="UP000184693"/>
    </source>
</evidence>
<dbReference type="AlphaFoldDB" id="A0A1N6KAR3"/>
<dbReference type="InterPro" id="IPR052763">
    <property type="entry name" value="DnaJ_C4"/>
</dbReference>
<keyword evidence="2" id="KW-0812">Transmembrane</keyword>
<keyword evidence="2" id="KW-1133">Transmembrane helix</keyword>
<dbReference type="Gene3D" id="1.10.287.110">
    <property type="entry name" value="DnaJ domain"/>
    <property type="match status" value="1"/>
</dbReference>
<dbReference type="OrthoDB" id="8960697at2"/>
<dbReference type="RefSeq" id="WP_074268406.1">
    <property type="nucleotide sequence ID" value="NZ_FSRM01000002.1"/>
</dbReference>
<gene>
    <name evidence="4" type="ORF">SAMN05444168_6605</name>
</gene>
<dbReference type="EMBL" id="FSRM01000002">
    <property type="protein sequence ID" value="SIO53621.1"/>
    <property type="molecule type" value="Genomic_DNA"/>
</dbReference>
<dbReference type="PROSITE" id="PS50076">
    <property type="entry name" value="DNAJ_2"/>
    <property type="match status" value="1"/>
</dbReference>
<dbReference type="PRINTS" id="PR00625">
    <property type="entry name" value="JDOMAIN"/>
</dbReference>
<organism evidence="4 5">
    <name type="scientific">Paraburkholderia phenazinium</name>
    <dbReference type="NCBI Taxonomy" id="60549"/>
    <lineage>
        <taxon>Bacteria</taxon>
        <taxon>Pseudomonadati</taxon>
        <taxon>Pseudomonadota</taxon>
        <taxon>Betaproteobacteria</taxon>
        <taxon>Burkholderiales</taxon>
        <taxon>Burkholderiaceae</taxon>
        <taxon>Paraburkholderia</taxon>
    </lineage>
</organism>
<dbReference type="Pfam" id="PF00226">
    <property type="entry name" value="DnaJ"/>
    <property type="match status" value="1"/>
</dbReference>
<sequence>MHTHYDNLKVTRGAPAEVIRAAYKALSQRYHPDKNTSPDAQRIMRIINEAYAVLGDPERRKAYDRELSAHEQQAPKVQGPPPDAAPAYPSPRERYGRAEPSFAASARASTFNQRRHTAPEAATSQQGKTKESARARAFRIVVCVAIVLAAAWTGWHANHRLPFHRSIASAPPHATVAARWTNPVTGASVQIDGVWTLSVTRTENGEPIYTFTDPTGRAAVVFAREVLPDVGFSRYIPAYLRNNASTMPLGVPGTRDTVDGHESWIAEGRLKSDPTMKTHVELRHIDASFWRIVTVQGQPYENTDEATGKLKQQLWGTLAGL</sequence>
<protein>
    <submittedName>
        <fullName evidence="4">DnaJ domain-containing protein</fullName>
    </submittedName>
</protein>
<evidence type="ECO:0000259" key="3">
    <source>
        <dbReference type="PROSITE" id="PS50076"/>
    </source>
</evidence>
<accession>A0A1N6KAR3</accession>
<dbReference type="PANTHER" id="PTHR44825:SF1">
    <property type="entry name" value="DNAJ HOMOLOG SUBFAMILY C MEMBER 4"/>
    <property type="match status" value="1"/>
</dbReference>
<keyword evidence="2" id="KW-0472">Membrane</keyword>
<feature type="region of interest" description="Disordered" evidence="1">
    <location>
        <begin position="64"/>
        <end position="130"/>
    </location>
</feature>
<evidence type="ECO:0000313" key="4">
    <source>
        <dbReference type="EMBL" id="SIO53621.1"/>
    </source>
</evidence>